<organism evidence="2 3">
    <name type="scientific">Sphagnurus paluster</name>
    <dbReference type="NCBI Taxonomy" id="117069"/>
    <lineage>
        <taxon>Eukaryota</taxon>
        <taxon>Fungi</taxon>
        <taxon>Dikarya</taxon>
        <taxon>Basidiomycota</taxon>
        <taxon>Agaricomycotina</taxon>
        <taxon>Agaricomycetes</taxon>
        <taxon>Agaricomycetidae</taxon>
        <taxon>Agaricales</taxon>
        <taxon>Tricholomatineae</taxon>
        <taxon>Lyophyllaceae</taxon>
        <taxon>Sphagnurus</taxon>
    </lineage>
</organism>
<dbReference type="GO" id="GO:0005840">
    <property type="term" value="C:ribosome"/>
    <property type="evidence" value="ECO:0007669"/>
    <property type="project" value="InterPro"/>
</dbReference>
<dbReference type="Pfam" id="PF23290">
    <property type="entry name" value="KOW5_SPT5"/>
    <property type="match status" value="1"/>
</dbReference>
<dbReference type="AlphaFoldDB" id="A0A9P7GFN6"/>
<dbReference type="InterPro" id="IPR005824">
    <property type="entry name" value="KOW"/>
</dbReference>
<dbReference type="PROSITE" id="PS01108">
    <property type="entry name" value="RIBOSOMAL_L24"/>
    <property type="match status" value="1"/>
</dbReference>
<dbReference type="InterPro" id="IPR008991">
    <property type="entry name" value="Translation_prot_SH3-like_sf"/>
</dbReference>
<accession>A0A9P7GFN6</accession>
<dbReference type="EMBL" id="JABCKI010001842">
    <property type="protein sequence ID" value="KAG5648455.1"/>
    <property type="molecule type" value="Genomic_DNA"/>
</dbReference>
<dbReference type="SUPFAM" id="SSF50104">
    <property type="entry name" value="Translation proteins SH3-like domain"/>
    <property type="match status" value="1"/>
</dbReference>
<protein>
    <recommendedName>
        <fullName evidence="1">KOW domain-containing protein</fullName>
    </recommendedName>
</protein>
<evidence type="ECO:0000259" key="1">
    <source>
        <dbReference type="SMART" id="SM00739"/>
    </source>
</evidence>
<evidence type="ECO:0000313" key="2">
    <source>
        <dbReference type="EMBL" id="KAG5648455.1"/>
    </source>
</evidence>
<evidence type="ECO:0000313" key="3">
    <source>
        <dbReference type="Proteomes" id="UP000717328"/>
    </source>
</evidence>
<reference evidence="2" key="2">
    <citation type="submission" date="2021-10" db="EMBL/GenBank/DDBJ databases">
        <title>Phylogenomics reveals ancestral predisposition of the termite-cultivated fungus Termitomyces towards a domesticated lifestyle.</title>
        <authorList>
            <person name="Auxier B."/>
            <person name="Grum-Grzhimaylo A."/>
            <person name="Cardenas M.E."/>
            <person name="Lodge J.D."/>
            <person name="Laessoe T."/>
            <person name="Pedersen O."/>
            <person name="Smith M.E."/>
            <person name="Kuyper T.W."/>
            <person name="Franco-Molano E.A."/>
            <person name="Baroni T.J."/>
            <person name="Aanen D.K."/>
        </authorList>
    </citation>
    <scope>NUCLEOTIDE SEQUENCE</scope>
    <source>
        <strain evidence="2">D49</strain>
    </source>
</reference>
<dbReference type="GO" id="GO:0006412">
    <property type="term" value="P:translation"/>
    <property type="evidence" value="ECO:0007669"/>
    <property type="project" value="InterPro"/>
</dbReference>
<feature type="domain" description="KOW" evidence="1">
    <location>
        <begin position="24"/>
        <end position="51"/>
    </location>
</feature>
<dbReference type="InterPro" id="IPR014722">
    <property type="entry name" value="Rib_uL2_dom2"/>
</dbReference>
<keyword evidence="3" id="KW-1185">Reference proteome</keyword>
<dbReference type="Gene3D" id="2.30.30.30">
    <property type="match status" value="3"/>
</dbReference>
<proteinExistence type="predicted"/>
<gene>
    <name evidence="2" type="ORF">H0H81_006992</name>
</gene>
<dbReference type="InterPro" id="IPR041978">
    <property type="entry name" value="KOW_Spt5_5"/>
</dbReference>
<name>A0A9P7GFN6_9AGAR</name>
<comment type="caution">
    <text evidence="2">The sequence shown here is derived from an EMBL/GenBank/DDBJ whole genome shotgun (WGS) entry which is preliminary data.</text>
</comment>
<dbReference type="InterPro" id="IPR005825">
    <property type="entry name" value="Ribosomal_uL24_CS"/>
</dbReference>
<sequence length="202" mass="22399">MFENSKVIPREMILRGLERAAMRRVTVGDPVKIISGELRGALGNIKSLSDREANVKIQDEDVTVSIPLEALRKDMRIGDEVLVTGGALIGLTGWVVSVDGEALQIYVRKLAKQFSVISRQVIWCESACNGEGGRMGVKMRTRFGRDPLKKYIGRHVQIVNAGSSWKGYKGVIKSSTDSETVLVELHATMKQEAIPFKNLRFL</sequence>
<reference evidence="2" key="1">
    <citation type="submission" date="2021-02" db="EMBL/GenBank/DDBJ databases">
        <authorList>
            <person name="Nieuwenhuis M."/>
            <person name="Van De Peppel L.J.J."/>
        </authorList>
    </citation>
    <scope>NUCLEOTIDE SEQUENCE</scope>
    <source>
        <strain evidence="2">D49</strain>
    </source>
</reference>
<dbReference type="OrthoDB" id="3057097at2759"/>
<dbReference type="Proteomes" id="UP000717328">
    <property type="component" value="Unassembled WGS sequence"/>
</dbReference>
<dbReference type="GO" id="GO:0003735">
    <property type="term" value="F:structural constituent of ribosome"/>
    <property type="evidence" value="ECO:0007669"/>
    <property type="project" value="InterPro"/>
</dbReference>
<feature type="domain" description="KOW" evidence="1">
    <location>
        <begin position="74"/>
        <end position="101"/>
    </location>
</feature>
<dbReference type="SMART" id="SM00739">
    <property type="entry name" value="KOW"/>
    <property type="match status" value="2"/>
</dbReference>